<evidence type="ECO:0000256" key="4">
    <source>
        <dbReference type="ARBA" id="ARBA00022679"/>
    </source>
</evidence>
<proteinExistence type="predicted"/>
<keyword evidence="12" id="KW-1185">Reference proteome</keyword>
<dbReference type="InterPro" id="IPR036890">
    <property type="entry name" value="HATPase_C_sf"/>
</dbReference>
<evidence type="ECO:0000313" key="11">
    <source>
        <dbReference type="EMBL" id="GAA4929821.1"/>
    </source>
</evidence>
<keyword evidence="3" id="KW-0597">Phosphoprotein</keyword>
<feature type="transmembrane region" description="Helical" evidence="9">
    <location>
        <begin position="105"/>
        <end position="123"/>
    </location>
</feature>
<keyword evidence="8" id="KW-0902">Two-component regulatory system</keyword>
<organism evidence="11 12">
    <name type="scientific">Streptomonospora halophila</name>
    <dbReference type="NCBI Taxonomy" id="427369"/>
    <lineage>
        <taxon>Bacteria</taxon>
        <taxon>Bacillati</taxon>
        <taxon>Actinomycetota</taxon>
        <taxon>Actinomycetes</taxon>
        <taxon>Streptosporangiales</taxon>
        <taxon>Nocardiopsidaceae</taxon>
        <taxon>Streptomonospora</taxon>
    </lineage>
</organism>
<dbReference type="InterPro" id="IPR050482">
    <property type="entry name" value="Sensor_HK_TwoCompSys"/>
</dbReference>
<keyword evidence="4" id="KW-0808">Transferase</keyword>
<evidence type="ECO:0000256" key="3">
    <source>
        <dbReference type="ARBA" id="ARBA00022553"/>
    </source>
</evidence>
<feature type="transmembrane region" description="Helical" evidence="9">
    <location>
        <begin position="407"/>
        <end position="431"/>
    </location>
</feature>
<sequence>MRRFERVIGSRWALDAGALAVALPPVLLGPDLPPDSRLQPTALRIAAACVILAAVLAARRLPAAAAAAPAALSVAAAGSLYSDQLTVAGILLAYLLGRRTGGRRALALLCAYLAAVAAAQLTWPDLAAQDWFELGGTALLLSLLPWTVGQLVRHQAQALRAGWDLAERLEREQERVADQVRLRERARIATDMHDSLGHELSLFAVRAAALQLDPAISDEGRRAAADLRRDAAEATDHLREIIGILRDDGEAALLQPAGAPVAEIVRRAAASGMDVTLDDRADEGSPDPPLPDSTVRAARRVVQEGITNAAKHALGRPVRVTLHRDADHLIVAVTSELPAAVPESHSGYGLIGLDERVRLVGGSLEAGPRYGEFALKARFPLREPVAPPPPSDALRSRRAEARSRRDLVRGLAGAVWPIAAIVVLLALVYLLDRGWS</sequence>
<dbReference type="SUPFAM" id="SSF55874">
    <property type="entry name" value="ATPase domain of HSP90 chaperone/DNA topoisomerase II/histidine kinase"/>
    <property type="match status" value="1"/>
</dbReference>
<name>A0ABP9G7M3_9ACTN</name>
<comment type="caution">
    <text evidence="11">The sequence shown here is derived from an EMBL/GenBank/DDBJ whole genome shotgun (WGS) entry which is preliminary data.</text>
</comment>
<dbReference type="EMBL" id="BAABIK010000002">
    <property type="protein sequence ID" value="GAA4929821.1"/>
    <property type="molecule type" value="Genomic_DNA"/>
</dbReference>
<dbReference type="EC" id="2.7.13.3" evidence="2"/>
<dbReference type="RefSeq" id="WP_344147869.1">
    <property type="nucleotide sequence ID" value="NZ_BAABIK010000002.1"/>
</dbReference>
<evidence type="ECO:0000256" key="9">
    <source>
        <dbReference type="SAM" id="Phobius"/>
    </source>
</evidence>
<keyword evidence="5" id="KW-0547">Nucleotide-binding</keyword>
<evidence type="ECO:0000256" key="8">
    <source>
        <dbReference type="ARBA" id="ARBA00023012"/>
    </source>
</evidence>
<feature type="transmembrane region" description="Helical" evidence="9">
    <location>
        <begin position="12"/>
        <end position="29"/>
    </location>
</feature>
<reference evidence="12" key="1">
    <citation type="journal article" date="2019" name="Int. J. Syst. Evol. Microbiol.">
        <title>The Global Catalogue of Microorganisms (GCM) 10K type strain sequencing project: providing services to taxonomists for standard genome sequencing and annotation.</title>
        <authorList>
            <consortium name="The Broad Institute Genomics Platform"/>
            <consortium name="The Broad Institute Genome Sequencing Center for Infectious Disease"/>
            <person name="Wu L."/>
            <person name="Ma J."/>
        </authorList>
    </citation>
    <scope>NUCLEOTIDE SEQUENCE [LARGE SCALE GENOMIC DNA]</scope>
    <source>
        <strain evidence="12">JCM 18123</strain>
    </source>
</reference>
<dbReference type="Gene3D" id="1.20.5.1930">
    <property type="match status" value="1"/>
</dbReference>
<feature type="domain" description="Signal transduction histidine kinase subgroup 3 dimerisation and phosphoacceptor" evidence="10">
    <location>
        <begin position="184"/>
        <end position="248"/>
    </location>
</feature>
<feature type="transmembrane region" description="Helical" evidence="9">
    <location>
        <begin position="135"/>
        <end position="152"/>
    </location>
</feature>
<comment type="catalytic activity">
    <reaction evidence="1">
        <text>ATP + protein L-histidine = ADP + protein N-phospho-L-histidine.</text>
        <dbReference type="EC" id="2.7.13.3"/>
    </reaction>
</comment>
<dbReference type="PANTHER" id="PTHR24421:SF10">
    <property type="entry name" value="NITRATE_NITRITE SENSOR PROTEIN NARQ"/>
    <property type="match status" value="1"/>
</dbReference>
<gene>
    <name evidence="11" type="ORF">GCM10023224_06760</name>
</gene>
<evidence type="ECO:0000256" key="7">
    <source>
        <dbReference type="ARBA" id="ARBA00022840"/>
    </source>
</evidence>
<dbReference type="Pfam" id="PF07730">
    <property type="entry name" value="HisKA_3"/>
    <property type="match status" value="1"/>
</dbReference>
<dbReference type="CDD" id="cd16917">
    <property type="entry name" value="HATPase_UhpB-NarQ-NarX-like"/>
    <property type="match status" value="1"/>
</dbReference>
<dbReference type="Proteomes" id="UP001499993">
    <property type="component" value="Unassembled WGS sequence"/>
</dbReference>
<evidence type="ECO:0000256" key="2">
    <source>
        <dbReference type="ARBA" id="ARBA00012438"/>
    </source>
</evidence>
<dbReference type="PANTHER" id="PTHR24421">
    <property type="entry name" value="NITRATE/NITRITE SENSOR PROTEIN NARX-RELATED"/>
    <property type="match status" value="1"/>
</dbReference>
<evidence type="ECO:0000256" key="1">
    <source>
        <dbReference type="ARBA" id="ARBA00000085"/>
    </source>
</evidence>
<protein>
    <recommendedName>
        <fullName evidence="2">histidine kinase</fullName>
        <ecNumber evidence="2">2.7.13.3</ecNumber>
    </recommendedName>
</protein>
<keyword evidence="9" id="KW-0812">Transmembrane</keyword>
<accession>A0ABP9G7M3</accession>
<evidence type="ECO:0000259" key="10">
    <source>
        <dbReference type="Pfam" id="PF07730"/>
    </source>
</evidence>
<keyword evidence="9" id="KW-1133">Transmembrane helix</keyword>
<evidence type="ECO:0000256" key="5">
    <source>
        <dbReference type="ARBA" id="ARBA00022741"/>
    </source>
</evidence>
<dbReference type="InterPro" id="IPR011712">
    <property type="entry name" value="Sig_transdc_His_kin_sub3_dim/P"/>
</dbReference>
<evidence type="ECO:0000256" key="6">
    <source>
        <dbReference type="ARBA" id="ARBA00022777"/>
    </source>
</evidence>
<evidence type="ECO:0000313" key="12">
    <source>
        <dbReference type="Proteomes" id="UP001499993"/>
    </source>
</evidence>
<feature type="transmembrane region" description="Helical" evidence="9">
    <location>
        <begin position="41"/>
        <end position="58"/>
    </location>
</feature>
<keyword evidence="6" id="KW-0418">Kinase</keyword>
<keyword evidence="7" id="KW-0067">ATP-binding</keyword>
<keyword evidence="9" id="KW-0472">Membrane</keyword>
<dbReference type="Gene3D" id="3.30.565.10">
    <property type="entry name" value="Histidine kinase-like ATPase, C-terminal domain"/>
    <property type="match status" value="1"/>
</dbReference>